<evidence type="ECO:0000313" key="3">
    <source>
        <dbReference type="Proteomes" id="UP001334804"/>
    </source>
</evidence>
<protein>
    <submittedName>
        <fullName evidence="2">Uncharacterized protein</fullName>
    </submittedName>
</protein>
<accession>A0ABZ1EJY6</accession>
<dbReference type="RefSeq" id="WP_326564551.1">
    <property type="nucleotide sequence ID" value="NZ_CP109071.1"/>
</dbReference>
<dbReference type="Proteomes" id="UP001334804">
    <property type="component" value="Chromosome"/>
</dbReference>
<evidence type="ECO:0000256" key="1">
    <source>
        <dbReference type="SAM" id="MobiDB-lite"/>
    </source>
</evidence>
<gene>
    <name evidence="2" type="ORF">OIE14_11125</name>
</gene>
<sequence>MAEKTIKHASFWYTDGDGLHRVASRGEKVDITSDADLKRGEQHGAFASKEDLAEGSPLAAFIASREASASPASVTLDPSEVEARTSPAGSSDPAIQSGMVAPTGSDRSGDGSSSTRRSGRKSEG</sequence>
<organism evidence="2 3">
    <name type="scientific">Micromonospora peucetia</name>
    <dbReference type="NCBI Taxonomy" id="47871"/>
    <lineage>
        <taxon>Bacteria</taxon>
        <taxon>Bacillati</taxon>
        <taxon>Actinomycetota</taxon>
        <taxon>Actinomycetes</taxon>
        <taxon>Micromonosporales</taxon>
        <taxon>Micromonosporaceae</taxon>
        <taxon>Micromonospora</taxon>
    </lineage>
</organism>
<reference evidence="2 3" key="1">
    <citation type="submission" date="2022-10" db="EMBL/GenBank/DDBJ databases">
        <title>The complete genomes of actinobacterial strains from the NBC collection.</title>
        <authorList>
            <person name="Joergensen T.S."/>
            <person name="Alvarez Arevalo M."/>
            <person name="Sterndorff E.B."/>
            <person name="Faurdal D."/>
            <person name="Vuksanovic O."/>
            <person name="Mourched A.-S."/>
            <person name="Charusanti P."/>
            <person name="Shaw S."/>
            <person name="Blin K."/>
            <person name="Weber T."/>
        </authorList>
    </citation>
    <scope>NUCLEOTIDE SEQUENCE [LARGE SCALE GENOMIC DNA]</scope>
    <source>
        <strain evidence="2 3">NBC 01809</strain>
    </source>
</reference>
<dbReference type="EMBL" id="CP109071">
    <property type="protein sequence ID" value="WSA34545.1"/>
    <property type="molecule type" value="Genomic_DNA"/>
</dbReference>
<feature type="compositionally biased region" description="Low complexity" evidence="1">
    <location>
        <begin position="103"/>
        <end position="116"/>
    </location>
</feature>
<evidence type="ECO:0000313" key="2">
    <source>
        <dbReference type="EMBL" id="WSA34545.1"/>
    </source>
</evidence>
<keyword evidence="3" id="KW-1185">Reference proteome</keyword>
<proteinExistence type="predicted"/>
<name>A0ABZ1EJY6_9ACTN</name>
<feature type="region of interest" description="Disordered" evidence="1">
    <location>
        <begin position="65"/>
        <end position="124"/>
    </location>
</feature>